<reference evidence="1" key="1">
    <citation type="submission" date="2021-06" db="EMBL/GenBank/DDBJ databases">
        <authorList>
            <person name="Huq M.A."/>
        </authorList>
    </citation>
    <scope>NUCLEOTIDE SEQUENCE</scope>
    <source>
        <strain evidence="1">MAH-26</strain>
    </source>
</reference>
<protein>
    <submittedName>
        <fullName evidence="1">SusD/RagB family nutrient-binding outer membrane lipoprotein</fullName>
    </submittedName>
</protein>
<organism evidence="1 2">
    <name type="scientific">Pinibacter aurantiacus</name>
    <dbReference type="NCBI Taxonomy" id="2851599"/>
    <lineage>
        <taxon>Bacteria</taxon>
        <taxon>Pseudomonadati</taxon>
        <taxon>Bacteroidota</taxon>
        <taxon>Chitinophagia</taxon>
        <taxon>Chitinophagales</taxon>
        <taxon>Chitinophagaceae</taxon>
        <taxon>Pinibacter</taxon>
    </lineage>
</organism>
<accession>A0A9E2W5N8</accession>
<comment type="caution">
    <text evidence="1">The sequence shown here is derived from an EMBL/GenBank/DDBJ whole genome shotgun (WGS) entry which is preliminary data.</text>
</comment>
<dbReference type="RefSeq" id="WP_217792565.1">
    <property type="nucleotide sequence ID" value="NZ_JAHSPG010000013.1"/>
</dbReference>
<dbReference type="InterPro" id="IPR041662">
    <property type="entry name" value="SusD-like_2"/>
</dbReference>
<evidence type="ECO:0000313" key="1">
    <source>
        <dbReference type="EMBL" id="MBV4358848.1"/>
    </source>
</evidence>
<proteinExistence type="predicted"/>
<dbReference type="Pfam" id="PF12771">
    <property type="entry name" value="SusD-like_2"/>
    <property type="match status" value="1"/>
</dbReference>
<evidence type="ECO:0000313" key="2">
    <source>
        <dbReference type="Proteomes" id="UP000812270"/>
    </source>
</evidence>
<dbReference type="EMBL" id="JAHSPG010000013">
    <property type="protein sequence ID" value="MBV4358848.1"/>
    <property type="molecule type" value="Genomic_DNA"/>
</dbReference>
<gene>
    <name evidence="1" type="ORF">KTO63_16905</name>
</gene>
<keyword evidence="2" id="KW-1185">Reference proteome</keyword>
<dbReference type="AlphaFoldDB" id="A0A9E2W5N8"/>
<dbReference type="PROSITE" id="PS51257">
    <property type="entry name" value="PROKAR_LIPOPROTEIN"/>
    <property type="match status" value="1"/>
</dbReference>
<sequence length="550" mass="60901">MKRIYLYFSAFFLMAGSISCKKSLNDLYQNPDAFTSTSIEYLFPQGIQSSAPVAYGDGVNRILGQMAPMMQLLGNTNANPTSLYKFIQASSASSAGAIDFGRWQNYYNTSMIQFKLIDAMYYWQLTPAEQAGYKVYYEMTRVMEAYNTAQTTDLFGDIPYSQAFTRSNSKFNQQTFLQPKFDAQQSIYDSVLNSLKEAGAFFDTAQLQTSVYNAQALLPTQDILYKGVLSSWSAFANSLRLRYAMRLSAADPARAQTEITDIVNNKRPLILTNATNALLYNTAQSGGYFAQAAAENNATATYLSQYTDSVMSASADPRLQISYYTDASNAGVYHGLPVSQQDRTTNTGVKGMYAYLNPLVWGYNYAAPIGIMIDASEVNFYLAEAAKKGIIPGGDAVAQTYYNNGVIQSVLMYYSIYQTAPASKTIGTGASQYTYQKATIAQPTIPGLTAWLNSSTYAYNSGQAMQQIALQKWLHSGFFQIDETYAEFRRLKLPVLMPDMLNGAQMNTTYPVRVPYPTGTSEANNNAENYAAAVAATNDNSYAFPVWWNK</sequence>
<dbReference type="Proteomes" id="UP000812270">
    <property type="component" value="Unassembled WGS sequence"/>
</dbReference>
<name>A0A9E2W5N8_9BACT</name>
<keyword evidence="1" id="KW-0449">Lipoprotein</keyword>